<dbReference type="Pfam" id="PF13579">
    <property type="entry name" value="Glyco_trans_4_4"/>
    <property type="match status" value="1"/>
</dbReference>
<protein>
    <submittedName>
        <fullName evidence="3">Glycosyltransferase family 4 protein</fullName>
    </submittedName>
</protein>
<evidence type="ECO:0000313" key="3">
    <source>
        <dbReference type="EMBL" id="MBB1518930.1"/>
    </source>
</evidence>
<dbReference type="RefSeq" id="WP_182832930.1">
    <property type="nucleotide sequence ID" value="NZ_JACJFN010000001.1"/>
</dbReference>
<dbReference type="Gene3D" id="3.40.50.2000">
    <property type="entry name" value="Glycogen Phosphorylase B"/>
    <property type="match status" value="2"/>
</dbReference>
<gene>
    <name evidence="3" type="ORF">H3H45_06720</name>
</gene>
<dbReference type="Pfam" id="PF00534">
    <property type="entry name" value="Glycos_transf_1"/>
    <property type="match status" value="1"/>
</dbReference>
<evidence type="ECO:0000313" key="4">
    <source>
        <dbReference type="Proteomes" id="UP000581189"/>
    </source>
</evidence>
<keyword evidence="4" id="KW-1185">Reference proteome</keyword>
<dbReference type="InterPro" id="IPR050194">
    <property type="entry name" value="Glycosyltransferase_grp1"/>
</dbReference>
<sequence>MKTPKILLLSFYYPPDLSAGSFRASALVDALLAERVGRLRIDVITTQPSRYGTYSPAALGAEAREGLTIRRVILPKVRRGILGQVLLFIHFAWGAWRLSRGQQYDVVVATSSRLMTAVLGALLALDKRAQFYVDIRDIFVETLAEAFPSRLFRPLHWVFSGLEKFCLRRANKVNLVSPGFLPYFQPRYPDKVFSLFPNGVDAEFNKPLAGINESPPRPLRIVYAGNIGDGQGLHYVIPALAARLREQAHFLVVGDGGRIAELEMALSSAGVDNVELLKPVKRSVLLNIYRDADILFLHLNDFKAFRRVLPSKLFEYAASSKPIWAGVAGYAADFIRQEVPNAAVFAPCDIESALGAFKQLSLQPTLRDEFVQRFSRQRIMQAMAKDVLALSAPESV</sequence>
<dbReference type="PANTHER" id="PTHR45947">
    <property type="entry name" value="SULFOQUINOVOSYL TRANSFERASE SQD2"/>
    <property type="match status" value="1"/>
</dbReference>
<name>A0A7W4DAD4_9GAMM</name>
<proteinExistence type="predicted"/>
<dbReference type="InterPro" id="IPR028098">
    <property type="entry name" value="Glyco_trans_4-like_N"/>
</dbReference>
<comment type="caution">
    <text evidence="3">The sequence shown here is derived from an EMBL/GenBank/DDBJ whole genome shotgun (WGS) entry which is preliminary data.</text>
</comment>
<organism evidence="3 4">
    <name type="scientific">Aquipseudomonas guryensis</name>
    <dbReference type="NCBI Taxonomy" id="2759165"/>
    <lineage>
        <taxon>Bacteria</taxon>
        <taxon>Pseudomonadati</taxon>
        <taxon>Pseudomonadota</taxon>
        <taxon>Gammaproteobacteria</taxon>
        <taxon>Pseudomonadales</taxon>
        <taxon>Pseudomonadaceae</taxon>
        <taxon>Aquipseudomonas</taxon>
    </lineage>
</organism>
<keyword evidence="3" id="KW-0808">Transferase</keyword>
<feature type="domain" description="Glycosyltransferase subfamily 4-like N-terminal" evidence="2">
    <location>
        <begin position="38"/>
        <end position="185"/>
    </location>
</feature>
<reference evidence="3 4" key="1">
    <citation type="submission" date="2020-08" db="EMBL/GenBank/DDBJ databases">
        <authorList>
            <person name="Kim C.M."/>
        </authorList>
    </citation>
    <scope>NUCLEOTIDE SEQUENCE [LARGE SCALE GENOMIC DNA]</scope>
    <source>
        <strain evidence="3 4">SR9</strain>
    </source>
</reference>
<evidence type="ECO:0000259" key="1">
    <source>
        <dbReference type="Pfam" id="PF00534"/>
    </source>
</evidence>
<dbReference type="InterPro" id="IPR001296">
    <property type="entry name" value="Glyco_trans_1"/>
</dbReference>
<evidence type="ECO:0000259" key="2">
    <source>
        <dbReference type="Pfam" id="PF13579"/>
    </source>
</evidence>
<feature type="domain" description="Glycosyl transferase family 1" evidence="1">
    <location>
        <begin position="213"/>
        <end position="372"/>
    </location>
</feature>
<dbReference type="SUPFAM" id="SSF53756">
    <property type="entry name" value="UDP-Glycosyltransferase/glycogen phosphorylase"/>
    <property type="match status" value="1"/>
</dbReference>
<dbReference type="EMBL" id="JACJFN010000001">
    <property type="protein sequence ID" value="MBB1518930.1"/>
    <property type="molecule type" value="Genomic_DNA"/>
</dbReference>
<accession>A0A7W4DAD4</accession>
<dbReference type="Proteomes" id="UP000581189">
    <property type="component" value="Unassembled WGS sequence"/>
</dbReference>
<dbReference type="PANTHER" id="PTHR45947:SF3">
    <property type="entry name" value="SULFOQUINOVOSYL TRANSFERASE SQD2"/>
    <property type="match status" value="1"/>
</dbReference>
<dbReference type="GO" id="GO:0016757">
    <property type="term" value="F:glycosyltransferase activity"/>
    <property type="evidence" value="ECO:0007669"/>
    <property type="project" value="InterPro"/>
</dbReference>
<dbReference type="CDD" id="cd03794">
    <property type="entry name" value="GT4_WbuB-like"/>
    <property type="match status" value="1"/>
</dbReference>
<dbReference type="AlphaFoldDB" id="A0A7W4DAD4"/>